<dbReference type="WBParaSite" id="SMUV_0001042401-mRNA-1">
    <property type="protein sequence ID" value="SMUV_0001042401-mRNA-1"/>
    <property type="gene ID" value="SMUV_0001042401"/>
</dbReference>
<dbReference type="InterPro" id="IPR029058">
    <property type="entry name" value="AB_hydrolase_fold"/>
</dbReference>
<sequence length="302" mass="34408">MYVGSIGLRSFKLINLFLCIDLEVKYPYRDYQNLSDYGVLMHGKNLYMETSDGVRLGFWHILPKSISQKLQNNPTDEQFSNAISIPGYSVVIYLHGNAMDRTTVHRIQLYNILSELDFHVIAVDYRGYGDSGGIPTETGLVEDTKTAFMYAQKFIQNGSLFLWGHSMGTGVATTSAVVLEDLKYRLSGVVLEAPFNNLRDVAYNHPFAKPFRWIPQFDNIFVKPMQSFGLKMSSDFWIKRINCPILILHAADDDIIPVKLGRLLRDAAVSSGRDVKYVEFDSVRHFQHKHIHLAKELSGIFM</sequence>
<dbReference type="GO" id="GO:0052651">
    <property type="term" value="P:monoacylglycerol catabolic process"/>
    <property type="evidence" value="ECO:0007669"/>
    <property type="project" value="TreeGrafter"/>
</dbReference>
<accession>A0A158R699</accession>
<keyword evidence="2" id="KW-1185">Reference proteome</keyword>
<dbReference type="PANTHER" id="PTHR12277:SF194">
    <property type="entry name" value="FI04476P"/>
    <property type="match status" value="1"/>
</dbReference>
<evidence type="ECO:0000259" key="1">
    <source>
        <dbReference type="Pfam" id="PF12146"/>
    </source>
</evidence>
<dbReference type="Pfam" id="PF12146">
    <property type="entry name" value="Hydrolase_4"/>
    <property type="match status" value="1"/>
</dbReference>
<evidence type="ECO:0000313" key="3">
    <source>
        <dbReference type="WBParaSite" id="SMUV_0001042401-mRNA-1"/>
    </source>
</evidence>
<dbReference type="Proteomes" id="UP000046393">
    <property type="component" value="Unplaced"/>
</dbReference>
<dbReference type="PANTHER" id="PTHR12277">
    <property type="entry name" value="ALPHA/BETA HYDROLASE DOMAIN-CONTAINING PROTEIN"/>
    <property type="match status" value="1"/>
</dbReference>
<organism evidence="2 3">
    <name type="scientific">Syphacia muris</name>
    <dbReference type="NCBI Taxonomy" id="451379"/>
    <lineage>
        <taxon>Eukaryota</taxon>
        <taxon>Metazoa</taxon>
        <taxon>Ecdysozoa</taxon>
        <taxon>Nematoda</taxon>
        <taxon>Chromadorea</taxon>
        <taxon>Rhabditida</taxon>
        <taxon>Spirurina</taxon>
        <taxon>Oxyuridomorpha</taxon>
        <taxon>Oxyuroidea</taxon>
        <taxon>Oxyuridae</taxon>
        <taxon>Syphacia</taxon>
    </lineage>
</organism>
<reference evidence="3" key="1">
    <citation type="submission" date="2016-04" db="UniProtKB">
        <authorList>
            <consortium name="WormBaseParasite"/>
        </authorList>
    </citation>
    <scope>IDENTIFICATION</scope>
</reference>
<dbReference type="InterPro" id="IPR022742">
    <property type="entry name" value="Hydrolase_4"/>
</dbReference>
<dbReference type="SUPFAM" id="SSF53474">
    <property type="entry name" value="alpha/beta-Hydrolases"/>
    <property type="match status" value="1"/>
</dbReference>
<name>A0A158R699_9BILA</name>
<dbReference type="GO" id="GO:0004622">
    <property type="term" value="F:phosphatidylcholine lysophospholipase activity"/>
    <property type="evidence" value="ECO:0007669"/>
    <property type="project" value="TreeGrafter"/>
</dbReference>
<dbReference type="AlphaFoldDB" id="A0A158R699"/>
<protein>
    <submittedName>
        <fullName evidence="3">Hydrolase_4 domain-containing protein</fullName>
    </submittedName>
</protein>
<dbReference type="GO" id="GO:0047372">
    <property type="term" value="F:monoacylglycerol lipase activity"/>
    <property type="evidence" value="ECO:0007669"/>
    <property type="project" value="TreeGrafter"/>
</dbReference>
<dbReference type="GO" id="GO:0005789">
    <property type="term" value="C:endoplasmic reticulum membrane"/>
    <property type="evidence" value="ECO:0007669"/>
    <property type="project" value="TreeGrafter"/>
</dbReference>
<dbReference type="STRING" id="451379.A0A158R699"/>
<dbReference type="GO" id="GO:0006660">
    <property type="term" value="P:phosphatidylserine catabolic process"/>
    <property type="evidence" value="ECO:0007669"/>
    <property type="project" value="TreeGrafter"/>
</dbReference>
<feature type="domain" description="Serine aminopeptidase S33" evidence="1">
    <location>
        <begin position="90"/>
        <end position="209"/>
    </location>
</feature>
<evidence type="ECO:0000313" key="2">
    <source>
        <dbReference type="Proteomes" id="UP000046393"/>
    </source>
</evidence>
<proteinExistence type="predicted"/>
<dbReference type="Gene3D" id="3.40.50.1820">
    <property type="entry name" value="alpha/beta hydrolase"/>
    <property type="match status" value="1"/>
</dbReference>